<dbReference type="PANTHER" id="PTHR30308:SF2">
    <property type="entry name" value="SSRA-BINDING PROTEIN"/>
    <property type="match status" value="1"/>
</dbReference>
<dbReference type="NCBIfam" id="NF003843">
    <property type="entry name" value="PRK05422.1"/>
    <property type="match status" value="1"/>
</dbReference>
<dbReference type="PANTHER" id="PTHR30308">
    <property type="entry name" value="TMRNA-BINDING COMPONENT OF TRANS-TRANSLATION TAGGING COMPLEX"/>
    <property type="match status" value="1"/>
</dbReference>
<reference evidence="5" key="1">
    <citation type="submission" date="2017-09" db="EMBL/GenBank/DDBJ databases">
        <title>Depth-based differentiation of microbial function through sediment-hosted aquifers and enrichment of novel symbionts in the deep terrestrial subsurface.</title>
        <authorList>
            <person name="Probst A.J."/>
            <person name="Ladd B."/>
            <person name="Jarett J.K."/>
            <person name="Geller-Mcgrath D.E."/>
            <person name="Sieber C.M.K."/>
            <person name="Emerson J.B."/>
            <person name="Anantharaman K."/>
            <person name="Thomas B.C."/>
            <person name="Malmstrom R."/>
            <person name="Stieglmeier M."/>
            <person name="Klingl A."/>
            <person name="Woyke T."/>
            <person name="Ryan C.M."/>
            <person name="Banfield J.F."/>
        </authorList>
    </citation>
    <scope>NUCLEOTIDE SEQUENCE [LARGE SCALE GENOMIC DNA]</scope>
</reference>
<dbReference type="InterPro" id="IPR023620">
    <property type="entry name" value="SmpB"/>
</dbReference>
<evidence type="ECO:0000256" key="2">
    <source>
        <dbReference type="ARBA" id="ARBA00022884"/>
    </source>
</evidence>
<sequence>MKTIVNRRAKFDYELLETYEAGLSLTGGEVKSIKAGQMSLAGSFVKFNQGEAWLGNAYINPYPPEVDPNYDPRRARKLLLHQKELFVLQQQFKEKKLTIVPVECYNKAGKIKLKIALARGKKQYEKREAMKKREASRNIQMF</sequence>
<dbReference type="AlphaFoldDB" id="A0A2M6XAU8"/>
<comment type="function">
    <text evidence="3">Required for rescue of stalled ribosomes mediated by trans-translation. Binds to transfer-messenger RNA (tmRNA), required for stable association of tmRNA with ribosomes. tmRNA and SmpB together mimic tRNA shape, replacing the anticodon stem-loop with SmpB. tmRNA is encoded by the ssrA gene; the 2 termini fold to resemble tRNA(Ala) and it encodes a 'tag peptide', a short internal open reading frame. During trans-translation Ala-aminoacylated tmRNA acts like a tRNA, entering the A-site of stalled ribosomes, displacing the stalled mRNA. The ribosome then switches to translate the ORF on the tmRNA; the nascent peptide is terminated with the 'tag peptide' encoded by the tmRNA and targeted for degradation. The ribosome is freed to recommence translation, which seems to be the essential function of trans-translation.</text>
</comment>
<dbReference type="CDD" id="cd09294">
    <property type="entry name" value="SmpB"/>
    <property type="match status" value="1"/>
</dbReference>
<comment type="caution">
    <text evidence="4">The sequence shown here is derived from an EMBL/GenBank/DDBJ whole genome shotgun (WGS) entry which is preliminary data.</text>
</comment>
<dbReference type="GO" id="GO:0070929">
    <property type="term" value="P:trans-translation"/>
    <property type="evidence" value="ECO:0007669"/>
    <property type="project" value="UniProtKB-UniRule"/>
</dbReference>
<proteinExistence type="inferred from homology"/>
<accession>A0A2M6XAU8</accession>
<evidence type="ECO:0000313" key="4">
    <source>
        <dbReference type="EMBL" id="PIU02118.1"/>
    </source>
</evidence>
<comment type="similarity">
    <text evidence="3">Belongs to the SmpB family.</text>
</comment>
<dbReference type="Proteomes" id="UP000231214">
    <property type="component" value="Unassembled WGS sequence"/>
</dbReference>
<dbReference type="Gene3D" id="2.40.280.10">
    <property type="match status" value="1"/>
</dbReference>
<dbReference type="SUPFAM" id="SSF74982">
    <property type="entry name" value="Small protein B (SmpB)"/>
    <property type="match status" value="1"/>
</dbReference>
<dbReference type="GO" id="GO:0003723">
    <property type="term" value="F:RNA binding"/>
    <property type="evidence" value="ECO:0007669"/>
    <property type="project" value="UniProtKB-UniRule"/>
</dbReference>
<keyword evidence="1 3" id="KW-0963">Cytoplasm</keyword>
<gene>
    <name evidence="3" type="primary">smpB</name>
    <name evidence="4" type="ORF">COT66_01900</name>
</gene>
<organism evidence="4 5">
    <name type="scientific">Candidatus Shapirobacteria bacterium CG09_land_8_20_14_0_10_49_15</name>
    <dbReference type="NCBI Taxonomy" id="1974482"/>
    <lineage>
        <taxon>Bacteria</taxon>
        <taxon>Candidatus Shapironibacteriota</taxon>
    </lineage>
</organism>
<dbReference type="PROSITE" id="PS01317">
    <property type="entry name" value="SSRP"/>
    <property type="match status" value="1"/>
</dbReference>
<dbReference type="HAMAP" id="MF_00023">
    <property type="entry name" value="SmpB"/>
    <property type="match status" value="1"/>
</dbReference>
<evidence type="ECO:0000256" key="1">
    <source>
        <dbReference type="ARBA" id="ARBA00022490"/>
    </source>
</evidence>
<protein>
    <recommendedName>
        <fullName evidence="3">SsrA-binding protein</fullName>
    </recommendedName>
    <alternativeName>
        <fullName evidence="3">Small protein B</fullName>
    </alternativeName>
</protein>
<dbReference type="Pfam" id="PF01668">
    <property type="entry name" value="SmpB"/>
    <property type="match status" value="1"/>
</dbReference>
<evidence type="ECO:0000256" key="3">
    <source>
        <dbReference type="HAMAP-Rule" id="MF_00023"/>
    </source>
</evidence>
<dbReference type="NCBIfam" id="TIGR00086">
    <property type="entry name" value="smpB"/>
    <property type="match status" value="1"/>
</dbReference>
<comment type="subcellular location">
    <subcellularLocation>
        <location evidence="3">Cytoplasm</location>
    </subcellularLocation>
    <text evidence="3">The tmRNA-SmpB complex associates with stalled 70S ribosomes.</text>
</comment>
<dbReference type="EMBL" id="PEZK01000027">
    <property type="protein sequence ID" value="PIU02118.1"/>
    <property type="molecule type" value="Genomic_DNA"/>
</dbReference>
<dbReference type="GO" id="GO:0005829">
    <property type="term" value="C:cytosol"/>
    <property type="evidence" value="ECO:0007669"/>
    <property type="project" value="TreeGrafter"/>
</dbReference>
<dbReference type="InterPro" id="IPR000037">
    <property type="entry name" value="SsrA-bd_prot"/>
</dbReference>
<name>A0A2M6XAU8_9BACT</name>
<dbReference type="InterPro" id="IPR020081">
    <property type="entry name" value="SsrA-bd_prot_CS"/>
</dbReference>
<dbReference type="GO" id="GO:0070930">
    <property type="term" value="P:trans-translation-dependent protein tagging"/>
    <property type="evidence" value="ECO:0007669"/>
    <property type="project" value="TreeGrafter"/>
</dbReference>
<evidence type="ECO:0000313" key="5">
    <source>
        <dbReference type="Proteomes" id="UP000231214"/>
    </source>
</evidence>
<keyword evidence="2 3" id="KW-0694">RNA-binding</keyword>